<dbReference type="AlphaFoldDB" id="A0A0E9SCP6"/>
<proteinExistence type="predicted"/>
<reference evidence="2" key="2">
    <citation type="journal article" date="2015" name="Fish Shellfish Immunol.">
        <title>Early steps in the European eel (Anguilla anguilla)-Vibrio vulnificus interaction in the gills: Role of the RtxA13 toxin.</title>
        <authorList>
            <person name="Callol A."/>
            <person name="Pajuelo D."/>
            <person name="Ebbesson L."/>
            <person name="Teles M."/>
            <person name="MacKenzie S."/>
            <person name="Amaro C."/>
        </authorList>
    </citation>
    <scope>NUCLEOTIDE SEQUENCE</scope>
</reference>
<feature type="coiled-coil region" evidence="1">
    <location>
        <begin position="2"/>
        <end position="46"/>
    </location>
</feature>
<reference evidence="2" key="1">
    <citation type="submission" date="2014-11" db="EMBL/GenBank/DDBJ databases">
        <authorList>
            <person name="Amaro Gonzalez C."/>
        </authorList>
    </citation>
    <scope>NUCLEOTIDE SEQUENCE</scope>
</reference>
<organism evidence="2">
    <name type="scientific">Anguilla anguilla</name>
    <name type="common">European freshwater eel</name>
    <name type="synonym">Muraena anguilla</name>
    <dbReference type="NCBI Taxonomy" id="7936"/>
    <lineage>
        <taxon>Eukaryota</taxon>
        <taxon>Metazoa</taxon>
        <taxon>Chordata</taxon>
        <taxon>Craniata</taxon>
        <taxon>Vertebrata</taxon>
        <taxon>Euteleostomi</taxon>
        <taxon>Actinopterygii</taxon>
        <taxon>Neopterygii</taxon>
        <taxon>Teleostei</taxon>
        <taxon>Anguilliformes</taxon>
        <taxon>Anguillidae</taxon>
        <taxon>Anguilla</taxon>
    </lineage>
</organism>
<protein>
    <submittedName>
        <fullName evidence="2">Uncharacterized protein</fullName>
    </submittedName>
</protein>
<evidence type="ECO:0000313" key="2">
    <source>
        <dbReference type="EMBL" id="JAH38263.1"/>
    </source>
</evidence>
<name>A0A0E9SCP6_ANGAN</name>
<dbReference type="EMBL" id="GBXM01070314">
    <property type="protein sequence ID" value="JAH38263.1"/>
    <property type="molecule type" value="Transcribed_RNA"/>
</dbReference>
<accession>A0A0E9SCP6</accession>
<keyword evidence="1" id="KW-0175">Coiled coil</keyword>
<evidence type="ECO:0000256" key="1">
    <source>
        <dbReference type="SAM" id="Coils"/>
    </source>
</evidence>
<sequence length="100" mass="12358">MKSEIQRQIKEMEQNMEHARQARYNMEQMTVEMQRKREDVEITTDEKRTEEVPFEKVKQEIEKVKERVQKFGMILREKCWRSGPGFRKRKERLGKKDRKN</sequence>